<keyword evidence="2" id="KW-1185">Reference proteome</keyword>
<evidence type="ECO:0000313" key="2">
    <source>
        <dbReference type="Proteomes" id="UP000006729"/>
    </source>
</evidence>
<dbReference type="Proteomes" id="UP000006729">
    <property type="component" value="Chromosome 14"/>
</dbReference>
<dbReference type="InParanoid" id="A0A2K1XU27"/>
<organism evidence="1 2">
    <name type="scientific">Populus trichocarpa</name>
    <name type="common">Western balsam poplar</name>
    <name type="synonym">Populus balsamifera subsp. trichocarpa</name>
    <dbReference type="NCBI Taxonomy" id="3694"/>
    <lineage>
        <taxon>Eukaryota</taxon>
        <taxon>Viridiplantae</taxon>
        <taxon>Streptophyta</taxon>
        <taxon>Embryophyta</taxon>
        <taxon>Tracheophyta</taxon>
        <taxon>Spermatophyta</taxon>
        <taxon>Magnoliopsida</taxon>
        <taxon>eudicotyledons</taxon>
        <taxon>Gunneridae</taxon>
        <taxon>Pentapetalae</taxon>
        <taxon>rosids</taxon>
        <taxon>fabids</taxon>
        <taxon>Malpighiales</taxon>
        <taxon>Salicaceae</taxon>
        <taxon>Saliceae</taxon>
        <taxon>Populus</taxon>
    </lineage>
</organism>
<gene>
    <name evidence="1" type="ORF">POPTR_014G114800</name>
</gene>
<proteinExistence type="predicted"/>
<reference evidence="1 2" key="1">
    <citation type="journal article" date="2006" name="Science">
        <title>The genome of black cottonwood, Populus trichocarpa (Torr. &amp; Gray).</title>
        <authorList>
            <person name="Tuskan G.A."/>
            <person name="Difazio S."/>
            <person name="Jansson S."/>
            <person name="Bohlmann J."/>
            <person name="Grigoriev I."/>
            <person name="Hellsten U."/>
            <person name="Putnam N."/>
            <person name="Ralph S."/>
            <person name="Rombauts S."/>
            <person name="Salamov A."/>
            <person name="Schein J."/>
            <person name="Sterck L."/>
            <person name="Aerts A."/>
            <person name="Bhalerao R.R."/>
            <person name="Bhalerao R.P."/>
            <person name="Blaudez D."/>
            <person name="Boerjan W."/>
            <person name="Brun A."/>
            <person name="Brunner A."/>
            <person name="Busov V."/>
            <person name="Campbell M."/>
            <person name="Carlson J."/>
            <person name="Chalot M."/>
            <person name="Chapman J."/>
            <person name="Chen G.L."/>
            <person name="Cooper D."/>
            <person name="Coutinho P.M."/>
            <person name="Couturier J."/>
            <person name="Covert S."/>
            <person name="Cronk Q."/>
            <person name="Cunningham R."/>
            <person name="Davis J."/>
            <person name="Degroeve S."/>
            <person name="Dejardin A."/>
            <person name="Depamphilis C."/>
            <person name="Detter J."/>
            <person name="Dirks B."/>
            <person name="Dubchak I."/>
            <person name="Duplessis S."/>
            <person name="Ehlting J."/>
            <person name="Ellis B."/>
            <person name="Gendler K."/>
            <person name="Goodstein D."/>
            <person name="Gribskov M."/>
            <person name="Grimwood J."/>
            <person name="Groover A."/>
            <person name="Gunter L."/>
            <person name="Hamberger B."/>
            <person name="Heinze B."/>
            <person name="Helariutta Y."/>
            <person name="Henrissat B."/>
            <person name="Holligan D."/>
            <person name="Holt R."/>
            <person name="Huang W."/>
            <person name="Islam-Faridi N."/>
            <person name="Jones S."/>
            <person name="Jones-Rhoades M."/>
            <person name="Jorgensen R."/>
            <person name="Joshi C."/>
            <person name="Kangasjarvi J."/>
            <person name="Karlsson J."/>
            <person name="Kelleher C."/>
            <person name="Kirkpatrick R."/>
            <person name="Kirst M."/>
            <person name="Kohler A."/>
            <person name="Kalluri U."/>
            <person name="Larimer F."/>
            <person name="Leebens-Mack J."/>
            <person name="Leple J.C."/>
            <person name="Locascio P."/>
            <person name="Lou Y."/>
            <person name="Lucas S."/>
            <person name="Martin F."/>
            <person name="Montanini B."/>
            <person name="Napoli C."/>
            <person name="Nelson D.R."/>
            <person name="Nelson C."/>
            <person name="Nieminen K."/>
            <person name="Nilsson O."/>
            <person name="Pereda V."/>
            <person name="Peter G."/>
            <person name="Philippe R."/>
            <person name="Pilate G."/>
            <person name="Poliakov A."/>
            <person name="Razumovskaya J."/>
            <person name="Richardson P."/>
            <person name="Rinaldi C."/>
            <person name="Ritland K."/>
            <person name="Rouze P."/>
            <person name="Ryaboy D."/>
            <person name="Schmutz J."/>
            <person name="Schrader J."/>
            <person name="Segerman B."/>
            <person name="Shin H."/>
            <person name="Siddiqui A."/>
            <person name="Sterky F."/>
            <person name="Terry A."/>
            <person name="Tsai C.J."/>
            <person name="Uberbacher E."/>
            <person name="Unneberg P."/>
            <person name="Vahala J."/>
            <person name="Wall K."/>
            <person name="Wessler S."/>
            <person name="Yang G."/>
            <person name="Yin T."/>
            <person name="Douglas C."/>
            <person name="Marra M."/>
            <person name="Sandberg G."/>
            <person name="Van de Peer Y."/>
            <person name="Rokhsar D."/>
        </authorList>
    </citation>
    <scope>NUCLEOTIDE SEQUENCE [LARGE SCALE GENOMIC DNA]</scope>
    <source>
        <strain evidence="2">cv. Nisqually</strain>
    </source>
</reference>
<protein>
    <submittedName>
        <fullName evidence="1">Uncharacterized protein</fullName>
    </submittedName>
</protein>
<accession>A0A2K1XU27</accession>
<dbReference type="AlphaFoldDB" id="A0A2K1XU27"/>
<sequence length="38" mass="4272">METEANVDVGLHDNNQNSQFACKNLNITQIKEDGDDHL</sequence>
<dbReference type="EMBL" id="CM009303">
    <property type="protein sequence ID" value="PNT04274.1"/>
    <property type="molecule type" value="Genomic_DNA"/>
</dbReference>
<evidence type="ECO:0000313" key="1">
    <source>
        <dbReference type="EMBL" id="PNT04274.1"/>
    </source>
</evidence>
<name>A0A2K1XU27_POPTR</name>